<dbReference type="Proteomes" id="UP000239532">
    <property type="component" value="Unassembled WGS sequence"/>
</dbReference>
<proteinExistence type="predicted"/>
<keyword evidence="1" id="KW-0472">Membrane</keyword>
<dbReference type="RefSeq" id="WP_242446520.1">
    <property type="nucleotide sequence ID" value="NZ_MQUC01000003.1"/>
</dbReference>
<feature type="transmembrane region" description="Helical" evidence="1">
    <location>
        <begin position="31"/>
        <end position="49"/>
    </location>
</feature>
<keyword evidence="1" id="KW-0812">Transmembrane</keyword>
<gene>
    <name evidence="2" type="ORF">BST86_11265</name>
</gene>
<feature type="transmembrane region" description="Helical" evidence="1">
    <location>
        <begin position="109"/>
        <end position="137"/>
    </location>
</feature>
<evidence type="ECO:0000313" key="3">
    <source>
        <dbReference type="Proteomes" id="UP000239532"/>
    </source>
</evidence>
<reference evidence="2 3" key="1">
    <citation type="submission" date="2016-11" db="EMBL/GenBank/DDBJ databases">
        <title>Trade-off between light-utilization and light-protection in marine flavobacteria.</title>
        <authorList>
            <person name="Kumagai Y."/>
        </authorList>
    </citation>
    <scope>NUCLEOTIDE SEQUENCE [LARGE SCALE GENOMIC DNA]</scope>
    <source>
        <strain evidence="2 3">JCM 17109</strain>
    </source>
</reference>
<protein>
    <recommendedName>
        <fullName evidence="4">DUF4199 domain-containing protein</fullName>
    </recommendedName>
</protein>
<feature type="transmembrane region" description="Helical" evidence="1">
    <location>
        <begin position="69"/>
        <end position="89"/>
    </location>
</feature>
<comment type="caution">
    <text evidence="2">The sequence shown here is derived from an EMBL/GenBank/DDBJ whole genome shotgun (WGS) entry which is preliminary data.</text>
</comment>
<feature type="transmembrane region" description="Helical" evidence="1">
    <location>
        <begin position="7"/>
        <end position="25"/>
    </location>
</feature>
<organism evidence="2 3">
    <name type="scientific">Nonlabens agnitus</name>
    <dbReference type="NCBI Taxonomy" id="870484"/>
    <lineage>
        <taxon>Bacteria</taxon>
        <taxon>Pseudomonadati</taxon>
        <taxon>Bacteroidota</taxon>
        <taxon>Flavobacteriia</taxon>
        <taxon>Flavobacteriales</taxon>
        <taxon>Flavobacteriaceae</taxon>
        <taxon>Nonlabens</taxon>
    </lineage>
</organism>
<evidence type="ECO:0000256" key="1">
    <source>
        <dbReference type="SAM" id="Phobius"/>
    </source>
</evidence>
<dbReference type="AlphaFoldDB" id="A0A2S9WVY1"/>
<dbReference type="EMBL" id="MQUC01000003">
    <property type="protein sequence ID" value="PRP67629.1"/>
    <property type="molecule type" value="Genomic_DNA"/>
</dbReference>
<sequence length="157" mass="17712">MKNTFKYGLYIAATLIGYFLIIDILGLAEEVYLSFFNAILTGGCIFLAIRDVYRLEKHRFNYMEGFQAALLSGLVGTTIFTLFIAVYLFEIRPELATSLKEKITIAGSGIEFALILFVFLSGVATTVVSALVILPLYKQSWNTKKVRKEQNPMHDKH</sequence>
<keyword evidence="3" id="KW-1185">Reference proteome</keyword>
<evidence type="ECO:0000313" key="2">
    <source>
        <dbReference type="EMBL" id="PRP67629.1"/>
    </source>
</evidence>
<name>A0A2S9WVY1_9FLAO</name>
<evidence type="ECO:0008006" key="4">
    <source>
        <dbReference type="Google" id="ProtNLM"/>
    </source>
</evidence>
<accession>A0A2S9WVY1</accession>
<keyword evidence="1" id="KW-1133">Transmembrane helix</keyword>